<dbReference type="PATRIC" id="fig|1653479.3.peg.1668"/>
<keyword evidence="4" id="KW-1185">Reference proteome</keyword>
<dbReference type="KEGG" id="rhs:A3Q41_01647"/>
<dbReference type="CDD" id="cd03443">
    <property type="entry name" value="PaaI_thioesterase"/>
    <property type="match status" value="1"/>
</dbReference>
<dbReference type="GO" id="GO:0047617">
    <property type="term" value="F:fatty acyl-CoA hydrolase activity"/>
    <property type="evidence" value="ECO:0007669"/>
    <property type="project" value="InterPro"/>
</dbReference>
<accession>A0A143QJ44</accession>
<reference evidence="4" key="2">
    <citation type="submission" date="2016-04" db="EMBL/GenBank/DDBJ databases">
        <title>Complete Genome and Plasmid Sequences for Rhodococcus fascians D188 and Draft Sequences for Rhodococcus spp. Isolates PBTS 1 and PBTS 2.</title>
        <authorList>
            <person name="Stamer R."/>
            <person name="Vereecke D."/>
            <person name="Zhang Y."/>
            <person name="Schilkey F."/>
            <person name="Devitt N."/>
            <person name="Randall J."/>
        </authorList>
    </citation>
    <scope>NUCLEOTIDE SEQUENCE [LARGE SCALE GENOMIC DNA]</scope>
    <source>
        <strain evidence="4">PBTS2</strain>
    </source>
</reference>
<evidence type="ECO:0000256" key="1">
    <source>
        <dbReference type="ARBA" id="ARBA00022801"/>
    </source>
</evidence>
<dbReference type="Proteomes" id="UP000076038">
    <property type="component" value="Chromosome"/>
</dbReference>
<dbReference type="Pfam" id="PF13622">
    <property type="entry name" value="4HBT_3"/>
    <property type="match status" value="1"/>
</dbReference>
<protein>
    <recommendedName>
        <fullName evidence="2">Acyl-CoA thioesterase-like N-terminal HotDog domain-containing protein</fullName>
    </recommendedName>
</protein>
<dbReference type="PANTHER" id="PTHR21660">
    <property type="entry name" value="THIOESTERASE SUPERFAMILY MEMBER-RELATED"/>
    <property type="match status" value="1"/>
</dbReference>
<dbReference type="InterPro" id="IPR003736">
    <property type="entry name" value="PAAI_dom"/>
</dbReference>
<evidence type="ECO:0000259" key="2">
    <source>
        <dbReference type="Pfam" id="PF13622"/>
    </source>
</evidence>
<dbReference type="PANTHER" id="PTHR21660:SF1">
    <property type="entry name" value="ACYL-COENZYME A THIOESTERASE 13"/>
    <property type="match status" value="1"/>
</dbReference>
<dbReference type="InterPro" id="IPR039298">
    <property type="entry name" value="ACOT13"/>
</dbReference>
<dbReference type="AlphaFoldDB" id="A0A143QJ44"/>
<dbReference type="RefSeq" id="WP_048318920.1">
    <property type="nucleotide sequence ID" value="NZ_CP015220.1"/>
</dbReference>
<evidence type="ECO:0000313" key="4">
    <source>
        <dbReference type="Proteomes" id="UP000076038"/>
    </source>
</evidence>
<dbReference type="InterPro" id="IPR029069">
    <property type="entry name" value="HotDog_dom_sf"/>
</dbReference>
<dbReference type="OrthoDB" id="4717506at2"/>
<gene>
    <name evidence="3" type="ORF">A3Q41_01647</name>
</gene>
<dbReference type="InterPro" id="IPR049449">
    <property type="entry name" value="TesB_ACOT8-like_N"/>
</dbReference>
<name>A0A143QJ44_RHOFA</name>
<proteinExistence type="predicted"/>
<dbReference type="SUPFAM" id="SSF54637">
    <property type="entry name" value="Thioesterase/thiol ester dehydrase-isomerase"/>
    <property type="match status" value="1"/>
</dbReference>
<dbReference type="Gene3D" id="3.10.129.10">
    <property type="entry name" value="Hotdog Thioesterase"/>
    <property type="match status" value="1"/>
</dbReference>
<dbReference type="EMBL" id="CP015220">
    <property type="protein sequence ID" value="AMY22951.1"/>
    <property type="molecule type" value="Genomic_DNA"/>
</dbReference>
<dbReference type="NCBIfam" id="TIGR00369">
    <property type="entry name" value="unchar_dom_1"/>
    <property type="match status" value="1"/>
</dbReference>
<sequence length="144" mass="15218">MTANEVLAPDSGSAAMTMFLPQSPFVQQLGIELVDIDEGTARLRLPYRDELSTVGQMLHGGVIAGCIDIGIMTAAWAGSEVPEKLRGVTVSMSVQFMEPVYAEGVDIVGTRMHAGRSLKTCRVDIVGTESGRLVATGTGTYKVG</sequence>
<organism evidence="3 4">
    <name type="scientific">Rhodococcoides fascians</name>
    <name type="common">Rhodococcus fascians</name>
    <dbReference type="NCBI Taxonomy" id="1828"/>
    <lineage>
        <taxon>Bacteria</taxon>
        <taxon>Bacillati</taxon>
        <taxon>Actinomycetota</taxon>
        <taxon>Actinomycetes</taxon>
        <taxon>Mycobacteriales</taxon>
        <taxon>Nocardiaceae</taxon>
        <taxon>Rhodococcoides</taxon>
    </lineage>
</organism>
<keyword evidence="1" id="KW-0378">Hydrolase</keyword>
<evidence type="ECO:0000313" key="3">
    <source>
        <dbReference type="EMBL" id="AMY22951.1"/>
    </source>
</evidence>
<reference evidence="3 4" key="1">
    <citation type="journal article" date="2016" name="Genome Announc.">
        <title>Complete Genome and Plasmid Sequences for Rhodococcus fascians D188 and Draft Sequences for Rhodococcus Isolates PBTS 1 and PBTS 2.</title>
        <authorList>
            <person name="Stamler R.A."/>
            <person name="Vereecke D."/>
            <person name="Zhang Y."/>
            <person name="Schilkey F."/>
            <person name="Devitt N."/>
            <person name="Randall J.J."/>
        </authorList>
    </citation>
    <scope>NUCLEOTIDE SEQUENCE [LARGE SCALE GENOMIC DNA]</scope>
    <source>
        <strain evidence="3 4">PBTS2</strain>
    </source>
</reference>
<feature type="domain" description="Acyl-CoA thioesterase-like N-terminal HotDog" evidence="2">
    <location>
        <begin position="49"/>
        <end position="140"/>
    </location>
</feature>